<feature type="region of interest" description="Disordered" evidence="11">
    <location>
        <begin position="1"/>
        <end position="31"/>
    </location>
</feature>
<comment type="subcellular location">
    <subcellularLocation>
        <location evidence="1">Cell membrane</location>
        <topology evidence="1">Multi-pass membrane protein</topology>
    </subcellularLocation>
</comment>
<keyword evidence="7" id="KW-0067">ATP-binding</keyword>
<dbReference type="FunFam" id="3.40.50.300:FF:000066">
    <property type="entry name" value="ABC transporter B family member 1"/>
    <property type="match status" value="2"/>
</dbReference>
<comment type="caution">
    <text evidence="15">The sequence shown here is derived from an EMBL/GenBank/DDBJ whole genome shotgun (WGS) entry which is preliminary data.</text>
</comment>
<proteinExistence type="inferred from homology"/>
<dbReference type="CDD" id="cd03249">
    <property type="entry name" value="ABC_MTABC3_MDL1_MDL2"/>
    <property type="match status" value="2"/>
</dbReference>
<feature type="transmembrane region" description="Helical" evidence="12">
    <location>
        <begin position="51"/>
        <end position="74"/>
    </location>
</feature>
<feature type="compositionally biased region" description="Polar residues" evidence="11">
    <location>
        <begin position="11"/>
        <end position="20"/>
    </location>
</feature>
<dbReference type="Proteomes" id="UP001634393">
    <property type="component" value="Unassembled WGS sequence"/>
</dbReference>
<name>A0ABD3ULH7_9LAMI</name>
<evidence type="ECO:0000256" key="12">
    <source>
        <dbReference type="SAM" id="Phobius"/>
    </source>
</evidence>
<keyword evidence="8 12" id="KW-1133">Transmembrane helix</keyword>
<feature type="transmembrane region" description="Helical" evidence="12">
    <location>
        <begin position="936"/>
        <end position="955"/>
    </location>
</feature>
<feature type="domain" description="ABC transmembrane type-1" evidence="14">
    <location>
        <begin position="715"/>
        <end position="1001"/>
    </location>
</feature>
<feature type="domain" description="ABC transporter" evidence="13">
    <location>
        <begin position="375"/>
        <end position="611"/>
    </location>
</feature>
<evidence type="ECO:0000256" key="3">
    <source>
        <dbReference type="ARBA" id="ARBA00022448"/>
    </source>
</evidence>
<dbReference type="GO" id="GO:0010328">
    <property type="term" value="F:auxin influx transmembrane transporter activity"/>
    <property type="evidence" value="ECO:0007669"/>
    <property type="project" value="UniProtKB-ARBA"/>
</dbReference>
<dbReference type="Gene3D" id="1.20.1560.10">
    <property type="entry name" value="ABC transporter type 1, transmembrane domain"/>
    <property type="match status" value="1"/>
</dbReference>
<evidence type="ECO:0000313" key="15">
    <source>
        <dbReference type="EMBL" id="KAL3849616.1"/>
    </source>
</evidence>
<evidence type="ECO:0000256" key="10">
    <source>
        <dbReference type="ARBA" id="ARBA00023180"/>
    </source>
</evidence>
<feature type="transmembrane region" description="Helical" evidence="12">
    <location>
        <begin position="179"/>
        <end position="202"/>
    </location>
</feature>
<keyword evidence="10" id="KW-0325">Glycoprotein</keyword>
<dbReference type="FunFam" id="1.20.1560.10:FF:000009">
    <property type="entry name" value="ABC transporter B family member 1"/>
    <property type="match status" value="1"/>
</dbReference>
<evidence type="ECO:0000259" key="14">
    <source>
        <dbReference type="PROSITE" id="PS50929"/>
    </source>
</evidence>
<evidence type="ECO:0000256" key="5">
    <source>
        <dbReference type="ARBA" id="ARBA00022737"/>
    </source>
</evidence>
<sequence>MAVEEEAFANRGQSPETQSQTSSDNESTKNNNNNTVPFYKLFTFSDSWDKLLMFLGTISAIGHGLNPPLMAFLFGELADAFGGNQTERIMLVVSPVSLKLVYVALGCGTAAFLQVACWMITGERQAARIRTFYLRAILQQDIAFFDKEVNTGEVIGRMSGDTVLIQDAMGEKVGKFVQLMATFFGGFIIAFTKGWLLTLVMLSSIPPLMISGGIMSHVVSKMASRGQNAYASAAVVVEQTIGAIRTVASFTGEKQAVTNYNKSLEKAYKSAVHEGLATGLGLGAVMFVMFSSYALAVWYGAKMILERGHSGGAVFTVIVAVLTGSLSLGQASPCMTAFAAGRAAAFKMFETINRKPEIDPFDTRGQILGDIRGDIELKDVYFSYPARPTEEIFSGFSLFIPHGTTAALVGQSGSGKSTVISLIERFYDPRSGEVLIDGTNLKEFQLKWIRSKIGLVSQEPVLFMGSVKENIAYGKEGATDQEIKVATELANAAKFLGKLPQGLDTMVGEHGTQLSGGQKQRIAIARAILKNPRILLLDEATSALDAESERIVQEALDRIMVNRTTIIVAHRLTTVRNANIIAVIHKGKMVEKGTHSELLEDPDGAYTQLIRLQEAHTDVEEVVDDNDLSHYSMEYGRQASQKTSLIHLMSWRSSRLRSTRRQSFSITFDLSRGLSVSRTEYDNLELTSDDEMNKHPKVPLSRLVRLNKPEALVLVAGALSAILNGAIVPVFGILLSLIIKTFYEPPHKLRQDSKFWALMFVVLGAVSLVAYPLRTYFFGVAGCRLIRRIRMMCFEKVVRMEVGWFDEPENSSGVIGARLSADAATIRALVGDALAQLVQDLSSAAIGLAIAFIASWQLALIVLAMVPLIGLNGYVQLKFMTGFSADAKVMYEEASQVANDAVGTIRTVASYCAEEKIMEIYGKKCQGPMKIGIRQGLISGIGFGLSLALVFFAYATAFYAGARLVEAGKISFSDVFRVFFALTMAAVAISQSSTFAPDSSKAKSATASIFAILDRKSNIDPSDESGKTLENLKGEIELKHINFKYPTRPDVRIFRDLTLTIHCGKTAALVGESGSGKSTVISLLQRFYDPDSGVITIDGTDIQKFQLKWLRQQMGLVSQEPILFNETIRDNIAYGKEGNATEAEIIAAAELANAHKFISGLQQGYDTMVGERGVQLSGGQKQRIAIARAIVKSPKILLLDEATSALDAESERVVQDALDRVMVNRTTVIVAHRLSTIKGADLIAVVKNGVIVEKGKHDTLINVRDGFYASLVALHTSASS</sequence>
<feature type="domain" description="ABC transporter" evidence="13">
    <location>
        <begin position="1036"/>
        <end position="1273"/>
    </location>
</feature>
<accession>A0ABD3ULH7</accession>
<feature type="transmembrane region" description="Helical" evidence="12">
    <location>
        <begin position="755"/>
        <end position="773"/>
    </location>
</feature>
<feature type="transmembrane region" description="Helical" evidence="12">
    <location>
        <begin position="311"/>
        <end position="329"/>
    </location>
</feature>
<evidence type="ECO:0000256" key="2">
    <source>
        <dbReference type="ARBA" id="ARBA00007577"/>
    </source>
</evidence>
<dbReference type="Pfam" id="PF00005">
    <property type="entry name" value="ABC_tran"/>
    <property type="match status" value="2"/>
</dbReference>
<keyword evidence="9 12" id="KW-0472">Membrane</keyword>
<keyword evidence="3" id="KW-0813">Transport</keyword>
<dbReference type="InterPro" id="IPR003593">
    <property type="entry name" value="AAA+_ATPase"/>
</dbReference>
<dbReference type="FunFam" id="1.20.1560.10:FF:000025">
    <property type="entry name" value="ABC transporter B family member 9"/>
    <property type="match status" value="1"/>
</dbReference>
<evidence type="ECO:0000256" key="7">
    <source>
        <dbReference type="ARBA" id="ARBA00022840"/>
    </source>
</evidence>
<dbReference type="PANTHER" id="PTHR43394">
    <property type="entry name" value="ATP-DEPENDENT PERMEASE MDL1, MITOCHONDRIAL"/>
    <property type="match status" value="1"/>
</dbReference>
<keyword evidence="4 12" id="KW-0812">Transmembrane</keyword>
<evidence type="ECO:0000313" key="16">
    <source>
        <dbReference type="Proteomes" id="UP001634393"/>
    </source>
</evidence>
<keyword evidence="5" id="KW-0677">Repeat</keyword>
<feature type="transmembrane region" description="Helical" evidence="12">
    <location>
        <begin position="711"/>
        <end position="743"/>
    </location>
</feature>
<dbReference type="GO" id="GO:0005524">
    <property type="term" value="F:ATP binding"/>
    <property type="evidence" value="ECO:0007669"/>
    <property type="project" value="UniProtKB-KW"/>
</dbReference>
<keyword evidence="16" id="KW-1185">Reference proteome</keyword>
<evidence type="ECO:0000256" key="6">
    <source>
        <dbReference type="ARBA" id="ARBA00022741"/>
    </source>
</evidence>
<dbReference type="GO" id="GO:0010329">
    <property type="term" value="F:auxin efflux transmembrane transporter activity"/>
    <property type="evidence" value="ECO:0007669"/>
    <property type="project" value="UniProtKB-ARBA"/>
</dbReference>
<dbReference type="Pfam" id="PF00664">
    <property type="entry name" value="ABC_membrane"/>
    <property type="match status" value="2"/>
</dbReference>
<organism evidence="15 16">
    <name type="scientific">Penstemon smallii</name>
    <dbReference type="NCBI Taxonomy" id="265156"/>
    <lineage>
        <taxon>Eukaryota</taxon>
        <taxon>Viridiplantae</taxon>
        <taxon>Streptophyta</taxon>
        <taxon>Embryophyta</taxon>
        <taxon>Tracheophyta</taxon>
        <taxon>Spermatophyta</taxon>
        <taxon>Magnoliopsida</taxon>
        <taxon>eudicotyledons</taxon>
        <taxon>Gunneridae</taxon>
        <taxon>Pentapetalae</taxon>
        <taxon>asterids</taxon>
        <taxon>lamiids</taxon>
        <taxon>Lamiales</taxon>
        <taxon>Plantaginaceae</taxon>
        <taxon>Cheloneae</taxon>
        <taxon>Penstemon</taxon>
    </lineage>
</organism>
<dbReference type="PROSITE" id="PS50893">
    <property type="entry name" value="ABC_TRANSPORTER_2"/>
    <property type="match status" value="2"/>
</dbReference>
<dbReference type="InterPro" id="IPR036640">
    <property type="entry name" value="ABC1_TM_sf"/>
</dbReference>
<dbReference type="EMBL" id="JBJXBP010000001">
    <property type="protein sequence ID" value="KAL3849616.1"/>
    <property type="molecule type" value="Genomic_DNA"/>
</dbReference>
<evidence type="ECO:0000256" key="1">
    <source>
        <dbReference type="ARBA" id="ARBA00004651"/>
    </source>
</evidence>
<reference evidence="15 16" key="1">
    <citation type="submission" date="2024-12" db="EMBL/GenBank/DDBJ databases">
        <title>The unique morphological basis and parallel evolutionary history of personate flowers in Penstemon.</title>
        <authorList>
            <person name="Depatie T.H."/>
            <person name="Wessinger C.A."/>
        </authorList>
    </citation>
    <scope>NUCLEOTIDE SEQUENCE [LARGE SCALE GENOMIC DNA]</scope>
    <source>
        <strain evidence="15">WTNN_2</strain>
        <tissue evidence="15">Leaf</tissue>
    </source>
</reference>
<comment type="similarity">
    <text evidence="2">Belongs to the ABC transporter superfamily. ABCB family. Multidrug resistance exporter (TC 3.A.1.201) subfamily.</text>
</comment>
<feature type="transmembrane region" description="Helical" evidence="12">
    <location>
        <begin position="100"/>
        <end position="120"/>
    </location>
</feature>
<dbReference type="PANTHER" id="PTHR43394:SF16">
    <property type="entry name" value="ABC TRANSPORTER B FAMILY MEMBER 4-LIKE ISOFORM X1"/>
    <property type="match status" value="1"/>
</dbReference>
<dbReference type="InterPro" id="IPR027417">
    <property type="entry name" value="P-loop_NTPase"/>
</dbReference>
<evidence type="ECO:0000256" key="11">
    <source>
        <dbReference type="SAM" id="MobiDB-lite"/>
    </source>
</evidence>
<dbReference type="InterPro" id="IPR003439">
    <property type="entry name" value="ABC_transporter-like_ATP-bd"/>
</dbReference>
<dbReference type="PROSITE" id="PS50929">
    <property type="entry name" value="ABC_TM1F"/>
    <property type="match status" value="2"/>
</dbReference>
<feature type="domain" description="ABC transmembrane type-1" evidence="14">
    <location>
        <begin position="54"/>
        <end position="340"/>
    </location>
</feature>
<dbReference type="CDD" id="cd18578">
    <property type="entry name" value="ABC_6TM_Pgp_ABCB1_D2_like"/>
    <property type="match status" value="1"/>
</dbReference>
<evidence type="ECO:0000256" key="9">
    <source>
        <dbReference type="ARBA" id="ARBA00023136"/>
    </source>
</evidence>
<gene>
    <name evidence="15" type="ORF">ACJIZ3_011498</name>
</gene>
<dbReference type="InterPro" id="IPR039421">
    <property type="entry name" value="Type_1_exporter"/>
</dbReference>
<dbReference type="SUPFAM" id="SSF52540">
    <property type="entry name" value="P-loop containing nucleoside triphosphate hydrolases"/>
    <property type="match status" value="2"/>
</dbReference>
<dbReference type="GO" id="GO:0005886">
    <property type="term" value="C:plasma membrane"/>
    <property type="evidence" value="ECO:0007669"/>
    <property type="project" value="UniProtKB-SubCell"/>
</dbReference>
<keyword evidence="6" id="KW-0547">Nucleotide-binding</keyword>
<protein>
    <submittedName>
        <fullName evidence="15">Uncharacterized protein</fullName>
    </submittedName>
</protein>
<dbReference type="InterPro" id="IPR011527">
    <property type="entry name" value="ABC1_TM_dom"/>
</dbReference>
<dbReference type="SUPFAM" id="SSF90123">
    <property type="entry name" value="ABC transporter transmembrane region"/>
    <property type="match status" value="2"/>
</dbReference>
<feature type="transmembrane region" description="Helical" evidence="12">
    <location>
        <begin position="844"/>
        <end position="871"/>
    </location>
</feature>
<dbReference type="SMART" id="SM00382">
    <property type="entry name" value="AAA"/>
    <property type="match status" value="2"/>
</dbReference>
<dbReference type="AlphaFoldDB" id="A0ABD3ULH7"/>
<dbReference type="Gene3D" id="3.40.50.300">
    <property type="entry name" value="P-loop containing nucleotide triphosphate hydrolases"/>
    <property type="match status" value="2"/>
</dbReference>
<feature type="compositionally biased region" description="Low complexity" evidence="11">
    <location>
        <begin position="21"/>
        <end position="31"/>
    </location>
</feature>
<dbReference type="CDD" id="cd18577">
    <property type="entry name" value="ABC_6TM_Pgp_ABCB1_D1_like"/>
    <property type="match status" value="1"/>
</dbReference>
<evidence type="ECO:0000256" key="4">
    <source>
        <dbReference type="ARBA" id="ARBA00022692"/>
    </source>
</evidence>
<dbReference type="InterPro" id="IPR017871">
    <property type="entry name" value="ABC_transporter-like_CS"/>
</dbReference>
<evidence type="ECO:0000256" key="8">
    <source>
        <dbReference type="ARBA" id="ARBA00022989"/>
    </source>
</evidence>
<feature type="transmembrane region" description="Helical" evidence="12">
    <location>
        <begin position="276"/>
        <end position="299"/>
    </location>
</feature>
<dbReference type="FunFam" id="1.20.1560.10:FF:000044">
    <property type="entry name" value="ABC transporter B family member 9"/>
    <property type="match status" value="1"/>
</dbReference>
<dbReference type="PROSITE" id="PS00211">
    <property type="entry name" value="ABC_TRANSPORTER_1"/>
    <property type="match status" value="2"/>
</dbReference>
<evidence type="ECO:0000259" key="13">
    <source>
        <dbReference type="PROSITE" id="PS50893"/>
    </source>
</evidence>